<dbReference type="Gene3D" id="2.40.480.10">
    <property type="entry name" value="Allene oxide cyclase-like"/>
    <property type="match status" value="1"/>
</dbReference>
<gene>
    <name evidence="6" type="primary">LOC100835135</name>
    <name evidence="5" type="ORF">BRADI_4g21620v3</name>
</gene>
<accession>I1IMC2</accession>
<dbReference type="OMA" id="KGAIERP"/>
<dbReference type="Proteomes" id="UP000008810">
    <property type="component" value="Chromosome 4"/>
</dbReference>
<dbReference type="InterPro" id="IPR004265">
    <property type="entry name" value="Dirigent"/>
</dbReference>
<dbReference type="FunCoup" id="I1IMC2">
    <property type="interactions" value="6"/>
</dbReference>
<keyword evidence="4" id="KW-0732">Signal</keyword>
<dbReference type="eggNOG" id="ENOG502QRR3">
    <property type="taxonomic scope" value="Eukaryota"/>
</dbReference>
<feature type="chain" id="PRO_5013982859" description="Dirigent protein" evidence="4">
    <location>
        <begin position="20"/>
        <end position="192"/>
    </location>
</feature>
<comment type="subunit">
    <text evidence="2 4">Homodimer.</text>
</comment>
<feature type="signal peptide" evidence="4">
    <location>
        <begin position="1"/>
        <end position="19"/>
    </location>
</feature>
<reference evidence="5 6" key="1">
    <citation type="journal article" date="2010" name="Nature">
        <title>Genome sequencing and analysis of the model grass Brachypodium distachyon.</title>
        <authorList>
            <consortium name="International Brachypodium Initiative"/>
        </authorList>
    </citation>
    <scope>NUCLEOTIDE SEQUENCE [LARGE SCALE GENOMIC DNA]</scope>
    <source>
        <strain evidence="5 6">Bd21</strain>
    </source>
</reference>
<dbReference type="InterPro" id="IPR044859">
    <property type="entry name" value="Allene_oxi_cyc_Dirigent"/>
</dbReference>
<dbReference type="Gramene" id="KQJ88833">
    <property type="protein sequence ID" value="KQJ88833"/>
    <property type="gene ID" value="BRADI_4g21620v3"/>
</dbReference>
<dbReference type="OrthoDB" id="666014at2759"/>
<sequence>MTSSSPLLLLVLILALSSSSPVLFVAARAGAGNYYHVAGSRLTHIRMYMHETFAGPNATLIMSVPSPLGGNATFGSVGVLDNELRNGRDRQRSALLGRFQGVFAGAGQVNPPGLVSAINLVFTAGEYRGSTLAMLGPVLAFGVPIERALVGGTGKFRMARGYCVMTFLETTSPVSLVNQLDLFVEMHPAAAY</sequence>
<dbReference type="GO" id="GO:0048046">
    <property type="term" value="C:apoplast"/>
    <property type="evidence" value="ECO:0007669"/>
    <property type="project" value="UniProtKB-SubCell"/>
</dbReference>
<evidence type="ECO:0000256" key="2">
    <source>
        <dbReference type="ARBA" id="ARBA00011738"/>
    </source>
</evidence>
<dbReference type="PANTHER" id="PTHR21495">
    <property type="entry name" value="NUCLEOPORIN-RELATED"/>
    <property type="match status" value="1"/>
</dbReference>
<dbReference type="GO" id="GO:0009699">
    <property type="term" value="P:phenylpropanoid biosynthetic process"/>
    <property type="evidence" value="ECO:0007669"/>
    <property type="project" value="UniProtKB-ARBA"/>
</dbReference>
<evidence type="ECO:0000256" key="3">
    <source>
        <dbReference type="ARBA" id="ARBA00022525"/>
    </source>
</evidence>
<evidence type="ECO:0000313" key="5">
    <source>
        <dbReference type="EMBL" id="KQJ88833.1"/>
    </source>
</evidence>
<reference evidence="5" key="2">
    <citation type="submission" date="2017-06" db="EMBL/GenBank/DDBJ databases">
        <title>WGS assembly of Brachypodium distachyon.</title>
        <authorList>
            <consortium name="The International Brachypodium Initiative"/>
            <person name="Lucas S."/>
            <person name="Harmon-Smith M."/>
            <person name="Lail K."/>
            <person name="Tice H."/>
            <person name="Grimwood J."/>
            <person name="Bruce D."/>
            <person name="Barry K."/>
            <person name="Shu S."/>
            <person name="Lindquist E."/>
            <person name="Wang M."/>
            <person name="Pitluck S."/>
            <person name="Vogel J.P."/>
            <person name="Garvin D.F."/>
            <person name="Mockler T.C."/>
            <person name="Schmutz J."/>
            <person name="Rokhsar D."/>
            <person name="Bevan M.W."/>
        </authorList>
    </citation>
    <scope>NUCLEOTIDE SEQUENCE</scope>
    <source>
        <strain evidence="5">Bd21</strain>
    </source>
</reference>
<evidence type="ECO:0000256" key="1">
    <source>
        <dbReference type="ARBA" id="ARBA00010746"/>
    </source>
</evidence>
<dbReference type="GeneID" id="100835135"/>
<evidence type="ECO:0000313" key="6">
    <source>
        <dbReference type="EnsemblPlants" id="KQJ88833"/>
    </source>
</evidence>
<dbReference type="RefSeq" id="XP_003576130.1">
    <property type="nucleotide sequence ID" value="XM_003576082.2"/>
</dbReference>
<dbReference type="Pfam" id="PF03018">
    <property type="entry name" value="Dirigent"/>
    <property type="match status" value="1"/>
</dbReference>
<proteinExistence type="inferred from homology"/>
<reference evidence="6" key="3">
    <citation type="submission" date="2018-08" db="UniProtKB">
        <authorList>
            <consortium name="EnsemblPlants"/>
        </authorList>
    </citation>
    <scope>IDENTIFICATION</scope>
    <source>
        <strain evidence="6">cv. Bd21</strain>
    </source>
</reference>
<protein>
    <recommendedName>
        <fullName evidence="4">Dirigent protein</fullName>
    </recommendedName>
</protein>
<dbReference type="HOGENOM" id="CLU_087111_7_0_1"/>
<organism evidence="5">
    <name type="scientific">Brachypodium distachyon</name>
    <name type="common">Purple false brome</name>
    <name type="synonym">Trachynia distachya</name>
    <dbReference type="NCBI Taxonomy" id="15368"/>
    <lineage>
        <taxon>Eukaryota</taxon>
        <taxon>Viridiplantae</taxon>
        <taxon>Streptophyta</taxon>
        <taxon>Embryophyta</taxon>
        <taxon>Tracheophyta</taxon>
        <taxon>Spermatophyta</taxon>
        <taxon>Magnoliopsida</taxon>
        <taxon>Liliopsida</taxon>
        <taxon>Poales</taxon>
        <taxon>Poaceae</taxon>
        <taxon>BOP clade</taxon>
        <taxon>Pooideae</taxon>
        <taxon>Stipodae</taxon>
        <taxon>Brachypodieae</taxon>
        <taxon>Brachypodium</taxon>
    </lineage>
</organism>
<comment type="similarity">
    <text evidence="1 4">Belongs to the plant dirigent protein family.</text>
</comment>
<keyword evidence="3 4" id="KW-0964">Secreted</keyword>
<dbReference type="EnsemblPlants" id="KQJ88833">
    <property type="protein sequence ID" value="KQJ88833"/>
    <property type="gene ID" value="BRADI_4g21620v3"/>
</dbReference>
<dbReference type="EMBL" id="CM000883">
    <property type="protein sequence ID" value="KQJ88833.1"/>
    <property type="molecule type" value="Genomic_DNA"/>
</dbReference>
<evidence type="ECO:0000256" key="4">
    <source>
        <dbReference type="RuleBase" id="RU363099"/>
    </source>
</evidence>
<comment type="function">
    <text evidence="4">Dirigent proteins impart stereoselectivity on the phenoxy radical-coupling reaction, yielding optically active lignans from two molecules of coniferyl alcohol in the biosynthesis of lignans, flavonolignans, and alkaloids and thus plays a central role in plant secondary metabolism.</text>
</comment>
<evidence type="ECO:0000313" key="7">
    <source>
        <dbReference type="Proteomes" id="UP000008810"/>
    </source>
</evidence>
<name>I1IMC2_BRADI</name>
<keyword evidence="7" id="KW-1185">Reference proteome</keyword>
<keyword evidence="4" id="KW-0052">Apoplast</keyword>
<dbReference type="AlphaFoldDB" id="I1IMC2"/>
<comment type="subcellular location">
    <subcellularLocation>
        <location evidence="4">Secreted</location>
        <location evidence="4">Extracellular space</location>
        <location evidence="4">Apoplast</location>
    </subcellularLocation>
</comment>
<dbReference type="STRING" id="15368.I1IMC2"/>
<dbReference type="KEGG" id="bdi:100835135"/>